<dbReference type="AlphaFoldDB" id="A0AAW8ETV6"/>
<keyword evidence="3" id="KW-1185">Reference proteome</keyword>
<name>A0AAW8ETV6_9MICO</name>
<gene>
    <name evidence="2" type="ORF">QFZ53_000942</name>
</gene>
<comment type="caution">
    <text evidence="2">The sequence shown here is derived from an EMBL/GenBank/DDBJ whole genome shotgun (WGS) entry which is preliminary data.</text>
</comment>
<feature type="region of interest" description="Disordered" evidence="1">
    <location>
        <begin position="41"/>
        <end position="80"/>
    </location>
</feature>
<organism evidence="2 3">
    <name type="scientific">Microbacterium natoriense</name>
    <dbReference type="NCBI Taxonomy" id="284570"/>
    <lineage>
        <taxon>Bacteria</taxon>
        <taxon>Bacillati</taxon>
        <taxon>Actinomycetota</taxon>
        <taxon>Actinomycetes</taxon>
        <taxon>Micrococcales</taxon>
        <taxon>Microbacteriaceae</taxon>
        <taxon>Microbacterium</taxon>
    </lineage>
</organism>
<evidence type="ECO:0000313" key="3">
    <source>
        <dbReference type="Proteomes" id="UP001244427"/>
    </source>
</evidence>
<proteinExistence type="predicted"/>
<evidence type="ECO:0000256" key="1">
    <source>
        <dbReference type="SAM" id="MobiDB-lite"/>
    </source>
</evidence>
<dbReference type="RefSeq" id="WP_307294095.1">
    <property type="nucleotide sequence ID" value="NZ_JAUSXV010000001.1"/>
</dbReference>
<evidence type="ECO:0000313" key="2">
    <source>
        <dbReference type="EMBL" id="MDQ0646746.1"/>
    </source>
</evidence>
<protein>
    <submittedName>
        <fullName evidence="2">Uncharacterized protein</fullName>
    </submittedName>
</protein>
<reference evidence="2 3" key="1">
    <citation type="submission" date="2023-07" db="EMBL/GenBank/DDBJ databases">
        <title>Comparative genomics of wheat-associated soil bacteria to identify genetic determinants of phenazine resistance.</title>
        <authorList>
            <person name="Mouncey N."/>
        </authorList>
    </citation>
    <scope>NUCLEOTIDE SEQUENCE [LARGE SCALE GENOMIC DNA]</scope>
    <source>
        <strain evidence="2 3">W4I9-1</strain>
    </source>
</reference>
<sequence>MEAARTATGTERRMLPAAPTATGVIWFPQSGSDGLATIGRGCGSGGRRDQRLTGVPDLPLGGVPRHPLSAFSEIGQAAGR</sequence>
<accession>A0AAW8ETV6</accession>
<dbReference type="Proteomes" id="UP001244427">
    <property type="component" value="Unassembled WGS sequence"/>
</dbReference>
<dbReference type="EMBL" id="JAUSXV010000001">
    <property type="protein sequence ID" value="MDQ0646746.1"/>
    <property type="molecule type" value="Genomic_DNA"/>
</dbReference>